<accession>A0A814UC46</accession>
<dbReference type="Pfam" id="PF16363">
    <property type="entry name" value="GDP_Man_Dehyd"/>
    <property type="match status" value="1"/>
</dbReference>
<dbReference type="Gene3D" id="3.90.25.10">
    <property type="entry name" value="UDP-galactose 4-epimerase, domain 1"/>
    <property type="match status" value="1"/>
</dbReference>
<proteinExistence type="inferred from homology"/>
<dbReference type="EC" id="4.2.1.46" evidence="4"/>
<evidence type="ECO:0000256" key="7">
    <source>
        <dbReference type="ARBA" id="ARBA00067702"/>
    </source>
</evidence>
<keyword evidence="6" id="KW-0456">Lyase</keyword>
<dbReference type="SUPFAM" id="SSF51735">
    <property type="entry name" value="NAD(P)-binding Rossmann-fold domains"/>
    <property type="match status" value="2"/>
</dbReference>
<comment type="caution">
    <text evidence="10">The sequence shown here is derived from an EMBL/GenBank/DDBJ whole genome shotgun (WGS) entry which is preliminary data.</text>
</comment>
<dbReference type="Proteomes" id="UP000681722">
    <property type="component" value="Unassembled WGS sequence"/>
</dbReference>
<dbReference type="Proteomes" id="UP000663829">
    <property type="component" value="Unassembled WGS sequence"/>
</dbReference>
<dbReference type="OrthoDB" id="16464at2759"/>
<keyword evidence="5" id="KW-0520">NAD</keyword>
<dbReference type="CDD" id="cd05246">
    <property type="entry name" value="dTDP_GD_SDR_e"/>
    <property type="match status" value="1"/>
</dbReference>
<dbReference type="GO" id="GO:0009225">
    <property type="term" value="P:nucleotide-sugar metabolic process"/>
    <property type="evidence" value="ECO:0007669"/>
    <property type="project" value="InterPro"/>
</dbReference>
<name>A0A814UC46_9BILA</name>
<feature type="region of interest" description="Disordered" evidence="8">
    <location>
        <begin position="1"/>
        <end position="47"/>
    </location>
</feature>
<evidence type="ECO:0000256" key="1">
    <source>
        <dbReference type="ARBA" id="ARBA00001539"/>
    </source>
</evidence>
<protein>
    <recommendedName>
        <fullName evidence="7">dTDP-D-glucose 4,6-dehydratase</fullName>
        <ecNumber evidence="4">4.2.1.46</ecNumber>
    </recommendedName>
</protein>
<dbReference type="EMBL" id="CAJOBC010007575">
    <property type="protein sequence ID" value="CAF3936620.1"/>
    <property type="molecule type" value="Genomic_DNA"/>
</dbReference>
<feature type="non-terminal residue" evidence="10">
    <location>
        <position position="1"/>
    </location>
</feature>
<feature type="domain" description="NAD(P)-binding" evidence="9">
    <location>
        <begin position="371"/>
        <end position="673"/>
    </location>
</feature>
<dbReference type="EMBL" id="CAJNOQ010007574">
    <property type="protein sequence ID" value="CAF1172726.1"/>
    <property type="molecule type" value="Genomic_DNA"/>
</dbReference>
<evidence type="ECO:0000313" key="12">
    <source>
        <dbReference type="Proteomes" id="UP000663829"/>
    </source>
</evidence>
<evidence type="ECO:0000259" key="9">
    <source>
        <dbReference type="Pfam" id="PF16363"/>
    </source>
</evidence>
<evidence type="ECO:0000256" key="8">
    <source>
        <dbReference type="SAM" id="MobiDB-lite"/>
    </source>
</evidence>
<keyword evidence="12" id="KW-1185">Reference proteome</keyword>
<comment type="catalytic activity">
    <reaction evidence="1">
        <text>dTDP-alpha-D-glucose = dTDP-4-dehydro-6-deoxy-alpha-D-glucose + H2O</text>
        <dbReference type="Rhea" id="RHEA:17221"/>
        <dbReference type="ChEBI" id="CHEBI:15377"/>
        <dbReference type="ChEBI" id="CHEBI:57477"/>
        <dbReference type="ChEBI" id="CHEBI:57649"/>
        <dbReference type="EC" id="4.2.1.46"/>
    </reaction>
</comment>
<gene>
    <name evidence="10" type="ORF">GPM918_LOCUS22273</name>
    <name evidence="11" type="ORF">SRO942_LOCUS22271</name>
</gene>
<evidence type="ECO:0000256" key="2">
    <source>
        <dbReference type="ARBA" id="ARBA00001911"/>
    </source>
</evidence>
<dbReference type="InterPro" id="IPR036291">
    <property type="entry name" value="NAD(P)-bd_dom_sf"/>
</dbReference>
<feature type="compositionally biased region" description="Polar residues" evidence="8">
    <location>
        <begin position="37"/>
        <end position="47"/>
    </location>
</feature>
<comment type="cofactor">
    <cofactor evidence="2">
        <name>NAD(+)</name>
        <dbReference type="ChEBI" id="CHEBI:57540"/>
    </cofactor>
</comment>
<evidence type="ECO:0000313" key="10">
    <source>
        <dbReference type="EMBL" id="CAF1172726.1"/>
    </source>
</evidence>
<reference evidence="10" key="1">
    <citation type="submission" date="2021-02" db="EMBL/GenBank/DDBJ databases">
        <authorList>
            <person name="Nowell W R."/>
        </authorList>
    </citation>
    <scope>NUCLEOTIDE SEQUENCE</scope>
</reference>
<dbReference type="PANTHER" id="PTHR43000">
    <property type="entry name" value="DTDP-D-GLUCOSE 4,6-DEHYDRATASE-RELATED"/>
    <property type="match status" value="1"/>
</dbReference>
<evidence type="ECO:0000256" key="6">
    <source>
        <dbReference type="ARBA" id="ARBA00023239"/>
    </source>
</evidence>
<dbReference type="FunFam" id="3.40.50.720:FF:000304">
    <property type="entry name" value="UDP-glucose 4,6-dehydratase"/>
    <property type="match status" value="1"/>
</dbReference>
<dbReference type="InterPro" id="IPR016040">
    <property type="entry name" value="NAD(P)-bd_dom"/>
</dbReference>
<dbReference type="Gene3D" id="3.40.50.720">
    <property type="entry name" value="NAD(P)-binding Rossmann-like Domain"/>
    <property type="match status" value="2"/>
</dbReference>
<evidence type="ECO:0000256" key="3">
    <source>
        <dbReference type="ARBA" id="ARBA00008178"/>
    </source>
</evidence>
<sequence>SQTVEEGENQENNVDENHDSPTDMPSGEDDPHEGIINETNINPTTLDSNQGGSVLVTIYGANGWIGGHCRSILSIAGQKVVTGRRITSLKDVEDDIALYKPDRVICALGRTRGEGISNIDYLEKPGKLKENIRDNLLAPMFIAQATMQYSKLLNPIPTLYFGTGCIYEYEDSNDLSHPFTENDPQNFFGSSYSTVKGATDLLIDAFPHLINARIRMPISDDADPRDFITKILGYQRITSLPNSMTVISDILPILLAMMHDGRFSGRINACNKGWVDHEWILKMISEKTGDKLNYVLEPISEQNARLASKRSNNILSTEKFEQWIKMIPLETRNLYYAPHTLPDLEKSIENVCIHRGLKALSKDSIDSRNLLITGGCGFIGSNFVNHWLKTYPEDNIINVDKLDTCSNIKNIKIPDSSRYKFIHASINNKDLMLHLMNQYEITHVVHFAAQTHVDTSFGNSILFTESNIFGTHCILEAARIYGKLRKFIHISTDEVYGEWPVGSCHETVVLNPTNPYAATKAAAEFLVKSYGESFKLPYVITRGNNVYGPYQFTEKVIPRFITAILREEKMPIHGDGKHVRNFIYVDDTVRAVDTVIHKGKLKMIYNIGSKDELKVIDIAKILLKIIRPDMKLEDAIIHVKDRYFNDCRYSVMTDALEDLGWKQQVKFDEGIQNTIEWYTNNQDHWISADDNSLHLKNIDQFSAVKELAALRFFSAA</sequence>
<comment type="similarity">
    <text evidence="3">Belongs to the NAD(P)-dependent epimerase/dehydratase family. dTDP-glucose dehydratase subfamily.</text>
</comment>
<evidence type="ECO:0000313" key="11">
    <source>
        <dbReference type="EMBL" id="CAF3936620.1"/>
    </source>
</evidence>
<dbReference type="GO" id="GO:0008460">
    <property type="term" value="F:dTDP-glucose 4,6-dehydratase activity"/>
    <property type="evidence" value="ECO:0007669"/>
    <property type="project" value="UniProtKB-EC"/>
</dbReference>
<evidence type="ECO:0000256" key="5">
    <source>
        <dbReference type="ARBA" id="ARBA00023027"/>
    </source>
</evidence>
<evidence type="ECO:0000256" key="4">
    <source>
        <dbReference type="ARBA" id="ARBA00011990"/>
    </source>
</evidence>
<dbReference type="InterPro" id="IPR005888">
    <property type="entry name" value="dTDP_Gluc_deHydtase"/>
</dbReference>
<organism evidence="10 12">
    <name type="scientific">Didymodactylos carnosus</name>
    <dbReference type="NCBI Taxonomy" id="1234261"/>
    <lineage>
        <taxon>Eukaryota</taxon>
        <taxon>Metazoa</taxon>
        <taxon>Spiralia</taxon>
        <taxon>Gnathifera</taxon>
        <taxon>Rotifera</taxon>
        <taxon>Eurotatoria</taxon>
        <taxon>Bdelloidea</taxon>
        <taxon>Philodinida</taxon>
        <taxon>Philodinidae</taxon>
        <taxon>Didymodactylos</taxon>
    </lineage>
</organism>
<dbReference type="AlphaFoldDB" id="A0A814UC46"/>